<dbReference type="GO" id="GO:0004089">
    <property type="term" value="F:carbonate dehydratase activity"/>
    <property type="evidence" value="ECO:0007669"/>
    <property type="project" value="InterPro"/>
</dbReference>
<dbReference type="PROSITE" id="PS51144">
    <property type="entry name" value="ALPHA_CA_2"/>
    <property type="match status" value="1"/>
</dbReference>
<dbReference type="InterPro" id="IPR036398">
    <property type="entry name" value="CA_dom_sf"/>
</dbReference>
<accession>A0A8C6WW61</accession>
<dbReference type="Proteomes" id="UP000694523">
    <property type="component" value="Unplaced"/>
</dbReference>
<keyword evidence="2" id="KW-0472">Membrane</keyword>
<evidence type="ECO:0000313" key="6">
    <source>
        <dbReference type="Proteomes" id="UP000694523"/>
    </source>
</evidence>
<feature type="transmembrane region" description="Helical" evidence="2">
    <location>
        <begin position="29"/>
        <end position="49"/>
    </location>
</feature>
<dbReference type="PANTHER" id="PTHR18952">
    <property type="entry name" value="CARBONIC ANHYDRASE"/>
    <property type="match status" value="1"/>
</dbReference>
<feature type="transmembrane region" description="Helical" evidence="2">
    <location>
        <begin position="250"/>
        <end position="272"/>
    </location>
</feature>
<keyword evidence="2" id="KW-0812">Transmembrane</keyword>
<dbReference type="InterPro" id="IPR001148">
    <property type="entry name" value="CA_dom"/>
</dbReference>
<dbReference type="PANTHER" id="PTHR18952:SF200">
    <property type="entry name" value="CARBONIC ANHYDRASE"/>
    <property type="match status" value="1"/>
</dbReference>
<dbReference type="GO" id="GO:0008270">
    <property type="term" value="F:zinc ion binding"/>
    <property type="evidence" value="ECO:0007669"/>
    <property type="project" value="InterPro"/>
</dbReference>
<sequence>MIWLVVSLVLCVIAPAVQATEAFGKKAFFFFFSYCFSIIIDCGCFQSGVTMTHDATWPSKVPQFCNGSRQSPINIVTQNASVDNNLTAFTFTKFDSKSVLTKIENTGDTVKVNFDSGVRVSGGNLPGTYDSLQFHLHWGNGASVPGSEHTVDGKRFPMEFHIVSIKSSSNGNTTTAVADSTGVAALGFFIEFANMTKGISLDDLLTGVNRARYYRYLGSLTTPLCYEAVVWTVFKEPVKVSKDLVSPQKLLYLATICFVFCIQHLTHFPMFLSLTQIDMFANTVRIGNSTSAFMRNVYRSVQPAQPVTQSSSSKMNYSYGLFVLIVALWMR</sequence>
<keyword evidence="3" id="KW-0732">Signal</keyword>
<dbReference type="Gene3D" id="3.10.200.10">
    <property type="entry name" value="Alpha carbonic anhydrase"/>
    <property type="match status" value="2"/>
</dbReference>
<comment type="similarity">
    <text evidence="1">Belongs to the alpha-carbonic anhydrase family.</text>
</comment>
<dbReference type="Ensembl" id="ENSNMLT00000040585.1">
    <property type="protein sequence ID" value="ENSNMLP00000036434.1"/>
    <property type="gene ID" value="ENSNMLG00000022604.1"/>
</dbReference>
<protein>
    <submittedName>
        <fullName evidence="5">Carbonic anhydrase XVb</fullName>
    </submittedName>
</protein>
<evidence type="ECO:0000256" key="3">
    <source>
        <dbReference type="SAM" id="SignalP"/>
    </source>
</evidence>
<keyword evidence="2" id="KW-1133">Transmembrane helix</keyword>
<dbReference type="SMART" id="SM01057">
    <property type="entry name" value="Carb_anhydrase"/>
    <property type="match status" value="1"/>
</dbReference>
<feature type="domain" description="Alpha-carbonic anhydrase" evidence="4">
    <location>
        <begin position="32"/>
        <end position="283"/>
    </location>
</feature>
<dbReference type="Pfam" id="PF00194">
    <property type="entry name" value="Carb_anhydrase"/>
    <property type="match status" value="2"/>
</dbReference>
<dbReference type="GO" id="GO:0005886">
    <property type="term" value="C:plasma membrane"/>
    <property type="evidence" value="ECO:0007669"/>
    <property type="project" value="TreeGrafter"/>
</dbReference>
<dbReference type="SUPFAM" id="SSF51069">
    <property type="entry name" value="Carbonic anhydrase"/>
    <property type="match status" value="1"/>
</dbReference>
<dbReference type="AlphaFoldDB" id="A0A8C6WW61"/>
<keyword evidence="6" id="KW-1185">Reference proteome</keyword>
<organism evidence="5 6">
    <name type="scientific">Neogobius melanostomus</name>
    <name type="common">round goby</name>
    <dbReference type="NCBI Taxonomy" id="47308"/>
    <lineage>
        <taxon>Eukaryota</taxon>
        <taxon>Metazoa</taxon>
        <taxon>Chordata</taxon>
        <taxon>Craniata</taxon>
        <taxon>Vertebrata</taxon>
        <taxon>Euteleostomi</taxon>
        <taxon>Actinopterygii</taxon>
        <taxon>Neopterygii</taxon>
        <taxon>Teleostei</taxon>
        <taxon>Neoteleostei</taxon>
        <taxon>Acanthomorphata</taxon>
        <taxon>Gobiaria</taxon>
        <taxon>Gobiiformes</taxon>
        <taxon>Gobioidei</taxon>
        <taxon>Gobiidae</taxon>
        <taxon>Benthophilinae</taxon>
        <taxon>Neogobiini</taxon>
        <taxon>Neogobius</taxon>
    </lineage>
</organism>
<dbReference type="InterPro" id="IPR023561">
    <property type="entry name" value="Carbonic_anhydrase_a-class"/>
</dbReference>
<reference evidence="5" key="1">
    <citation type="submission" date="2025-08" db="UniProtKB">
        <authorList>
            <consortium name="Ensembl"/>
        </authorList>
    </citation>
    <scope>IDENTIFICATION</scope>
</reference>
<reference evidence="5" key="2">
    <citation type="submission" date="2025-09" db="UniProtKB">
        <authorList>
            <consortium name="Ensembl"/>
        </authorList>
    </citation>
    <scope>IDENTIFICATION</scope>
</reference>
<evidence type="ECO:0000256" key="2">
    <source>
        <dbReference type="SAM" id="Phobius"/>
    </source>
</evidence>
<evidence type="ECO:0000256" key="1">
    <source>
        <dbReference type="ARBA" id="ARBA00010718"/>
    </source>
</evidence>
<name>A0A8C6WW61_9GOBI</name>
<proteinExistence type="inferred from homology"/>
<evidence type="ECO:0000313" key="5">
    <source>
        <dbReference type="Ensembl" id="ENSNMLP00000036434.1"/>
    </source>
</evidence>
<feature type="chain" id="PRO_5034285167" evidence="3">
    <location>
        <begin position="20"/>
        <end position="331"/>
    </location>
</feature>
<feature type="signal peptide" evidence="3">
    <location>
        <begin position="1"/>
        <end position="19"/>
    </location>
</feature>
<evidence type="ECO:0000259" key="4">
    <source>
        <dbReference type="PROSITE" id="PS51144"/>
    </source>
</evidence>